<keyword evidence="3 4" id="KW-0539">Nucleus</keyword>
<feature type="compositionally biased region" description="Basic residues" evidence="5">
    <location>
        <begin position="371"/>
        <end position="382"/>
    </location>
</feature>
<feature type="compositionally biased region" description="Polar residues" evidence="5">
    <location>
        <begin position="295"/>
        <end position="325"/>
    </location>
</feature>
<sequence>MPTIPEDSVMEDFVNWDKAEPALGLADAAPRSGTNLDFQPVRENQDFDLALANIDGDDFSFWALEHFETSNLAPSHPPAGPLPPHSSNVAALDLCEFSDDPCDACEASGFACKRLEEGEYTGYCTTCVALKNNCSFGLAPSVASTTEPFPSNPWPIAGQQASLVREDGNTLRSSSSPDLETLVAGTESQQDNGHKPPVTPKIGARFSRESVRILKAWLSTHSTRPYPTDEERETLQRQTGLNKTQIANWLANARRRSKGKFQPTRSTSPSVRGYSGAIEIPRRATPSAEHMNPLQRWQNSPPAILNNSHSSGLDSPNSMSLNYNLTDDDADRSCKGSSASSFGTSPSSASLVSGFSHHSRGSFGSFGSIQHRGRRRRRRRTAPKQGDEKSGLNAPLKTFQWLIHQERQTPLPFQASQQSPESPRSAYELIKIELAYYLRNTRDAMGAIPSDEEMQHEACRIIYASEPLSHSSQASDASWLRDLLLSSNEIKHRAQLSRIRGPAENCLGRLQINGQENIFENCPMETQLNDFVKARTLLGLTTTDYELQVEACNIVGRMEEKSIIPSEEVANFMLRLIYGDSSWMSDFRQRAGLPVPDGTLDLKDQSAANSTIYNYSQLEVELAEFTRNQRALGTSPTDDELRTHARCVVHKCSKSQNETAADNRAWLDAFKQRHLRTEPGQASPSNSNSPSHTLEPLIQGLNTDRASASGSGFSPFTGSGTNSPANAHCPEYSPMCGVKRAQLFLNGSGNYRPLVRELARFVASAMSPNNPNRHIPTDEEIRHQARWVLYDDDDLFNVTPADSAEWLIRFKRSTGILPITEGPGLPDDLGIGAVGSGLRTRLQGPHSASASPKPTILAHAPFTGQNATVSSGLGADFNMINSHSYGNSSMSVSSNPGAVFNSQDFEDKLMQFAVAEVATSGRMPADEALIARAKEILGFEVWQAETTPADDPELLGRFKVLVVDRVKTVLGDPGDSNHSNKNSSPMMPTISSPPPTTHHSERGMDAIDPGLLPDLPPAGADAKKNSVSPLPGDVQVAISEARLEEILREI</sequence>
<dbReference type="InterPro" id="IPR008422">
    <property type="entry name" value="KN_HD"/>
</dbReference>
<dbReference type="InterPro" id="IPR001356">
    <property type="entry name" value="HD"/>
</dbReference>
<dbReference type="Proteomes" id="UP001430848">
    <property type="component" value="Unassembled WGS sequence"/>
</dbReference>
<organism evidence="8 9">
    <name type="scientific">Diaporthe eres</name>
    <name type="common">Phomopsis oblonga</name>
    <dbReference type="NCBI Taxonomy" id="83184"/>
    <lineage>
        <taxon>Eukaryota</taxon>
        <taxon>Fungi</taxon>
        <taxon>Dikarya</taxon>
        <taxon>Ascomycota</taxon>
        <taxon>Pezizomycotina</taxon>
        <taxon>Sordariomycetes</taxon>
        <taxon>Sordariomycetidae</taxon>
        <taxon>Diaporthales</taxon>
        <taxon>Diaporthaceae</taxon>
        <taxon>Diaporthe</taxon>
        <taxon>Diaporthe eres species complex</taxon>
    </lineage>
</organism>
<feature type="compositionally biased region" description="Low complexity" evidence="5">
    <location>
        <begin position="335"/>
        <end position="368"/>
    </location>
</feature>
<dbReference type="EMBL" id="JAKNSF020000005">
    <property type="protein sequence ID" value="KAK7738686.1"/>
    <property type="molecule type" value="Genomic_DNA"/>
</dbReference>
<protein>
    <recommendedName>
        <fullName evidence="10">Homeobox domain-containing protein</fullName>
    </recommendedName>
</protein>
<evidence type="ECO:0000256" key="1">
    <source>
        <dbReference type="ARBA" id="ARBA00023125"/>
    </source>
</evidence>
<dbReference type="InterPro" id="IPR009057">
    <property type="entry name" value="Homeodomain-like_sf"/>
</dbReference>
<evidence type="ECO:0000256" key="5">
    <source>
        <dbReference type="SAM" id="MobiDB-lite"/>
    </source>
</evidence>
<feature type="domain" description="HTH CENPB-type" evidence="7">
    <location>
        <begin position="606"/>
        <end position="680"/>
    </location>
</feature>
<dbReference type="CDD" id="cd00086">
    <property type="entry name" value="homeodomain"/>
    <property type="match status" value="1"/>
</dbReference>
<feature type="compositionally biased region" description="Low complexity" evidence="5">
    <location>
        <begin position="1006"/>
        <end position="1020"/>
    </location>
</feature>
<dbReference type="InterPro" id="IPR006600">
    <property type="entry name" value="HTH_CenpB_DNA-bd_dom"/>
</dbReference>
<reference evidence="8 9" key="1">
    <citation type="submission" date="2024-02" db="EMBL/GenBank/DDBJ databases">
        <title>De novo assembly and annotation of 12 fungi associated with fruit tree decline syndrome in Ontario, Canada.</title>
        <authorList>
            <person name="Sulman M."/>
            <person name="Ellouze W."/>
            <person name="Ilyukhin E."/>
        </authorList>
    </citation>
    <scope>NUCLEOTIDE SEQUENCE [LARGE SCALE GENOMIC DNA]</scope>
    <source>
        <strain evidence="8 9">M169</strain>
    </source>
</reference>
<feature type="region of interest" description="Disordered" evidence="5">
    <location>
        <begin position="676"/>
        <end position="696"/>
    </location>
</feature>
<dbReference type="Pfam" id="PF05920">
    <property type="entry name" value="Homeobox_KN"/>
    <property type="match status" value="1"/>
</dbReference>
<keyword evidence="9" id="KW-1185">Reference proteome</keyword>
<evidence type="ECO:0000256" key="3">
    <source>
        <dbReference type="ARBA" id="ARBA00023242"/>
    </source>
</evidence>
<evidence type="ECO:0000313" key="9">
    <source>
        <dbReference type="Proteomes" id="UP001430848"/>
    </source>
</evidence>
<dbReference type="Pfam" id="PF03221">
    <property type="entry name" value="HTH_Tnp_Tc5"/>
    <property type="match status" value="1"/>
</dbReference>
<evidence type="ECO:0000313" key="8">
    <source>
        <dbReference type="EMBL" id="KAK7738686.1"/>
    </source>
</evidence>
<dbReference type="Gene3D" id="1.10.10.60">
    <property type="entry name" value="Homeodomain-like"/>
    <property type="match status" value="1"/>
</dbReference>
<evidence type="ECO:0008006" key="10">
    <source>
        <dbReference type="Google" id="ProtNLM"/>
    </source>
</evidence>
<proteinExistence type="predicted"/>
<name>A0ABR1PJX5_DIAER</name>
<dbReference type="PROSITE" id="PS51253">
    <property type="entry name" value="HTH_CENPB"/>
    <property type="match status" value="1"/>
</dbReference>
<dbReference type="InterPro" id="IPR050224">
    <property type="entry name" value="TALE_homeobox"/>
</dbReference>
<feature type="domain" description="Homeobox" evidence="6">
    <location>
        <begin position="197"/>
        <end position="260"/>
    </location>
</feature>
<keyword evidence="2 4" id="KW-0371">Homeobox</keyword>
<evidence type="ECO:0000259" key="6">
    <source>
        <dbReference type="PROSITE" id="PS50071"/>
    </source>
</evidence>
<evidence type="ECO:0000256" key="2">
    <source>
        <dbReference type="ARBA" id="ARBA00023155"/>
    </source>
</evidence>
<evidence type="ECO:0000256" key="4">
    <source>
        <dbReference type="PROSITE-ProRule" id="PRU00108"/>
    </source>
</evidence>
<evidence type="ECO:0000259" key="7">
    <source>
        <dbReference type="PROSITE" id="PS51253"/>
    </source>
</evidence>
<gene>
    <name evidence="8" type="ORF">SLS63_002023</name>
</gene>
<comment type="caution">
    <text evidence="8">The sequence shown here is derived from an EMBL/GenBank/DDBJ whole genome shotgun (WGS) entry which is preliminary data.</text>
</comment>
<feature type="compositionally biased region" description="Polar residues" evidence="5">
    <location>
        <begin position="680"/>
        <end position="692"/>
    </location>
</feature>
<dbReference type="SMART" id="SM00389">
    <property type="entry name" value="HOX"/>
    <property type="match status" value="1"/>
</dbReference>
<feature type="region of interest" description="Disordered" evidence="5">
    <location>
        <begin position="254"/>
        <end position="392"/>
    </location>
</feature>
<dbReference type="SUPFAM" id="SSF46689">
    <property type="entry name" value="Homeodomain-like"/>
    <property type="match status" value="1"/>
</dbReference>
<accession>A0ABR1PJX5</accession>
<dbReference type="PROSITE" id="PS50071">
    <property type="entry name" value="HOMEOBOX_2"/>
    <property type="match status" value="1"/>
</dbReference>
<feature type="DNA-binding region" description="Homeobox" evidence="4">
    <location>
        <begin position="199"/>
        <end position="261"/>
    </location>
</feature>
<feature type="region of interest" description="Disordered" evidence="5">
    <location>
        <begin position="970"/>
        <end position="1030"/>
    </location>
</feature>
<keyword evidence="1 4" id="KW-0238">DNA-binding</keyword>
<comment type="subcellular location">
    <subcellularLocation>
        <location evidence="4">Nucleus</location>
    </subcellularLocation>
</comment>
<dbReference type="PANTHER" id="PTHR11850">
    <property type="entry name" value="HOMEOBOX PROTEIN TRANSCRIPTION FACTORS"/>
    <property type="match status" value="1"/>
</dbReference>